<proteinExistence type="predicted"/>
<evidence type="ECO:0000313" key="2">
    <source>
        <dbReference type="WBParaSite" id="jg22956"/>
    </source>
</evidence>
<accession>A0A915DU27</accession>
<dbReference type="AlphaFoldDB" id="A0A915DU27"/>
<reference evidence="2" key="1">
    <citation type="submission" date="2022-11" db="UniProtKB">
        <authorList>
            <consortium name="WormBaseParasite"/>
        </authorList>
    </citation>
    <scope>IDENTIFICATION</scope>
</reference>
<dbReference type="Proteomes" id="UP000887574">
    <property type="component" value="Unplaced"/>
</dbReference>
<evidence type="ECO:0000313" key="1">
    <source>
        <dbReference type="Proteomes" id="UP000887574"/>
    </source>
</evidence>
<name>A0A915DU27_9BILA</name>
<keyword evidence="1" id="KW-1185">Reference proteome</keyword>
<organism evidence="1 2">
    <name type="scientific">Ditylenchus dipsaci</name>
    <dbReference type="NCBI Taxonomy" id="166011"/>
    <lineage>
        <taxon>Eukaryota</taxon>
        <taxon>Metazoa</taxon>
        <taxon>Ecdysozoa</taxon>
        <taxon>Nematoda</taxon>
        <taxon>Chromadorea</taxon>
        <taxon>Rhabditida</taxon>
        <taxon>Tylenchina</taxon>
        <taxon>Tylenchomorpha</taxon>
        <taxon>Sphaerularioidea</taxon>
        <taxon>Anguinidae</taxon>
        <taxon>Anguininae</taxon>
        <taxon>Ditylenchus</taxon>
    </lineage>
</organism>
<protein>
    <submittedName>
        <fullName evidence="2">Uncharacterized protein</fullName>
    </submittedName>
</protein>
<dbReference type="WBParaSite" id="jg22956">
    <property type="protein sequence ID" value="jg22956"/>
    <property type="gene ID" value="jg22956"/>
</dbReference>
<sequence>MKQCVLEEVRLLVPEETVEFPSKKGKAFFACQRPSLIEEEISTCTTLAMQDEDPLIFWKTSQKANLFFF</sequence>